<dbReference type="EMBL" id="KX943487">
    <property type="protein sequence ID" value="APX40678.1"/>
    <property type="molecule type" value="Genomic_DNA"/>
</dbReference>
<dbReference type="PANTHER" id="PTHR11435">
    <property type="entry name" value="NADH UBIQUINONE OXIDOREDUCTASE SUBUNIT ND6"/>
    <property type="match status" value="1"/>
</dbReference>
<dbReference type="PANTHER" id="PTHR11435:SF1">
    <property type="entry name" value="NADH-UBIQUINONE OXIDOREDUCTASE CHAIN 6"/>
    <property type="match status" value="1"/>
</dbReference>
<keyword evidence="10 16" id="KW-1133">Transmembrane helix</keyword>
<dbReference type="EC" id="7.1.1.2" evidence="3"/>
<evidence type="ECO:0000256" key="15">
    <source>
        <dbReference type="ARBA" id="ARBA00049551"/>
    </source>
</evidence>
<comment type="similarity">
    <text evidence="2">Belongs to the complex I subunit 6 family.</text>
</comment>
<feature type="transmembrane region" description="Helical" evidence="16">
    <location>
        <begin position="135"/>
        <end position="154"/>
    </location>
</feature>
<keyword evidence="7 16" id="KW-0812">Transmembrane</keyword>
<evidence type="ECO:0000256" key="3">
    <source>
        <dbReference type="ARBA" id="ARBA00012944"/>
    </source>
</evidence>
<keyword evidence="12 17" id="KW-0496">Mitochondrion</keyword>
<evidence type="ECO:0000256" key="8">
    <source>
        <dbReference type="ARBA" id="ARBA00022967"/>
    </source>
</evidence>
<evidence type="ECO:0000256" key="10">
    <source>
        <dbReference type="ARBA" id="ARBA00022989"/>
    </source>
</evidence>
<reference evidence="17" key="1">
    <citation type="journal article" date="2015" name="Methods Ecol Evol 6">
        <title>Validating the power of mitochondrial metagenomics for community ecology and phylogenetics of complex assemblages.</title>
        <authorList>
            <person name="Gomez-Rodriguez C."/>
            <person name="Crampton-Platt A."/>
            <person name="Timmermans M.J.T.N."/>
            <person name="Baselga A."/>
            <person name="Vogler A.P."/>
        </authorList>
    </citation>
    <scope>NUCLEOTIDE SEQUENCE</scope>
</reference>
<dbReference type="GO" id="GO:0031966">
    <property type="term" value="C:mitochondrial membrane"/>
    <property type="evidence" value="ECO:0007669"/>
    <property type="project" value="UniProtKB-SubCell"/>
</dbReference>
<keyword evidence="9" id="KW-0249">Electron transport</keyword>
<dbReference type="InterPro" id="IPR050269">
    <property type="entry name" value="ComplexI_Subunit6"/>
</dbReference>
<evidence type="ECO:0000313" key="17">
    <source>
        <dbReference type="EMBL" id="APX40678.1"/>
    </source>
</evidence>
<sequence>MIVLMTLILATLCCFMNHPLTLGFVLLSQTMMIALMTGLMSLNFWSSYIIFLVMIGGMLILFIYMTSIASNEKFKFSLNTLLYTTIAVLMGFFTSLFIDKFLISQKFKMIETFSIQENIDPQFFLNKFINFPHNMMYLMMVIYLLITLIAVVKITSKTKGTLRKNF</sequence>
<evidence type="ECO:0000256" key="7">
    <source>
        <dbReference type="ARBA" id="ARBA00022692"/>
    </source>
</evidence>
<comment type="subcellular location">
    <subcellularLocation>
        <location evidence="1">Mitochondrion membrane</location>
        <topology evidence="1">Multi-pass membrane protein</topology>
    </subcellularLocation>
</comment>
<evidence type="ECO:0000256" key="14">
    <source>
        <dbReference type="ARBA" id="ARBA00031019"/>
    </source>
</evidence>
<evidence type="ECO:0000256" key="5">
    <source>
        <dbReference type="ARBA" id="ARBA00022448"/>
    </source>
</evidence>
<gene>
    <name evidence="17" type="primary">nad6</name>
</gene>
<keyword evidence="11" id="KW-0520">NAD</keyword>
<feature type="transmembrane region" description="Helical" evidence="16">
    <location>
        <begin position="76"/>
        <end position="98"/>
    </location>
</feature>
<evidence type="ECO:0000256" key="16">
    <source>
        <dbReference type="SAM" id="Phobius"/>
    </source>
</evidence>
<organism evidence="17">
    <name type="scientific">Cryptocephalus aureolus</name>
    <dbReference type="NCBI Taxonomy" id="1091351"/>
    <lineage>
        <taxon>Eukaryota</taxon>
        <taxon>Metazoa</taxon>
        <taxon>Ecdysozoa</taxon>
        <taxon>Arthropoda</taxon>
        <taxon>Hexapoda</taxon>
        <taxon>Insecta</taxon>
        <taxon>Pterygota</taxon>
        <taxon>Neoptera</taxon>
        <taxon>Endopterygota</taxon>
        <taxon>Coleoptera</taxon>
        <taxon>Polyphaga</taxon>
        <taxon>Cucujiformia</taxon>
        <taxon>Chrysomeloidea</taxon>
        <taxon>Chrysomelidae</taxon>
        <taxon>Cryptocephalinae</taxon>
        <taxon>Cryptocephalus</taxon>
    </lineage>
</organism>
<keyword evidence="8" id="KW-1278">Translocase</keyword>
<dbReference type="AlphaFoldDB" id="A0A3G1GSB4"/>
<evidence type="ECO:0000256" key="2">
    <source>
        <dbReference type="ARBA" id="ARBA00005698"/>
    </source>
</evidence>
<geneLocation type="mitochondrion" evidence="17"/>
<evidence type="ECO:0000256" key="6">
    <source>
        <dbReference type="ARBA" id="ARBA00022660"/>
    </source>
</evidence>
<feature type="transmembrane region" description="Helical" evidence="16">
    <location>
        <begin position="47"/>
        <end position="64"/>
    </location>
</feature>
<evidence type="ECO:0000256" key="13">
    <source>
        <dbReference type="ARBA" id="ARBA00023136"/>
    </source>
</evidence>
<evidence type="ECO:0000256" key="12">
    <source>
        <dbReference type="ARBA" id="ARBA00023128"/>
    </source>
</evidence>
<keyword evidence="6" id="KW-0679">Respiratory chain</keyword>
<evidence type="ECO:0000256" key="9">
    <source>
        <dbReference type="ARBA" id="ARBA00022982"/>
    </source>
</evidence>
<keyword evidence="5" id="KW-0813">Transport</keyword>
<evidence type="ECO:0000256" key="11">
    <source>
        <dbReference type="ARBA" id="ARBA00023027"/>
    </source>
</evidence>
<keyword evidence="13 16" id="KW-0472">Membrane</keyword>
<evidence type="ECO:0000256" key="1">
    <source>
        <dbReference type="ARBA" id="ARBA00004225"/>
    </source>
</evidence>
<name>A0A3G1GSB4_9CUCU</name>
<comment type="catalytic activity">
    <reaction evidence="15">
        <text>a ubiquinone + NADH + 5 H(+)(in) = a ubiquinol + NAD(+) + 4 H(+)(out)</text>
        <dbReference type="Rhea" id="RHEA:29091"/>
        <dbReference type="Rhea" id="RHEA-COMP:9565"/>
        <dbReference type="Rhea" id="RHEA-COMP:9566"/>
        <dbReference type="ChEBI" id="CHEBI:15378"/>
        <dbReference type="ChEBI" id="CHEBI:16389"/>
        <dbReference type="ChEBI" id="CHEBI:17976"/>
        <dbReference type="ChEBI" id="CHEBI:57540"/>
        <dbReference type="ChEBI" id="CHEBI:57945"/>
        <dbReference type="EC" id="7.1.1.2"/>
    </reaction>
</comment>
<dbReference type="GO" id="GO:0008137">
    <property type="term" value="F:NADH dehydrogenase (ubiquinone) activity"/>
    <property type="evidence" value="ECO:0007669"/>
    <property type="project" value="UniProtKB-EC"/>
</dbReference>
<accession>A0A3G1GSB4</accession>
<evidence type="ECO:0000256" key="4">
    <source>
        <dbReference type="ARBA" id="ARBA00021095"/>
    </source>
</evidence>
<proteinExistence type="inferred from homology"/>
<protein>
    <recommendedName>
        <fullName evidence="4">NADH-ubiquinone oxidoreductase chain 6</fullName>
        <ecNumber evidence="3">7.1.1.2</ecNumber>
    </recommendedName>
    <alternativeName>
        <fullName evidence="14">NADH dehydrogenase subunit 6</fullName>
    </alternativeName>
</protein>